<dbReference type="SUPFAM" id="SSF55874">
    <property type="entry name" value="ATPase domain of HSP90 chaperone/DNA topoisomerase II/histidine kinase"/>
    <property type="match status" value="1"/>
</dbReference>
<evidence type="ECO:0000313" key="10">
    <source>
        <dbReference type="EMBL" id="RHD71695.1"/>
    </source>
</evidence>
<keyword evidence="4" id="KW-0808">Transferase</keyword>
<comment type="catalytic activity">
    <reaction evidence="1">
        <text>ATP + protein L-histidine = ADP + protein N-phospho-L-histidine.</text>
        <dbReference type="EC" id="2.7.13.3"/>
    </reaction>
</comment>
<evidence type="ECO:0000259" key="9">
    <source>
        <dbReference type="PROSITE" id="PS50109"/>
    </source>
</evidence>
<dbReference type="Pfam" id="PF00512">
    <property type="entry name" value="HisKA"/>
    <property type="match status" value="1"/>
</dbReference>
<proteinExistence type="predicted"/>
<dbReference type="CDD" id="cd00075">
    <property type="entry name" value="HATPase"/>
    <property type="match status" value="1"/>
</dbReference>
<dbReference type="Pfam" id="PF02518">
    <property type="entry name" value="HATPase_c"/>
    <property type="match status" value="1"/>
</dbReference>
<dbReference type="PROSITE" id="PS50109">
    <property type="entry name" value="HIS_KIN"/>
    <property type="match status" value="1"/>
</dbReference>
<reference evidence="10 11" key="1">
    <citation type="submission" date="2018-08" db="EMBL/GenBank/DDBJ databases">
        <title>A genome reference for cultivated species of the human gut microbiota.</title>
        <authorList>
            <person name="Zou Y."/>
            <person name="Xue W."/>
            <person name="Luo G."/>
        </authorList>
    </citation>
    <scope>NUCLEOTIDE SEQUENCE [LARGE SCALE GENOMIC DNA]</scope>
    <source>
        <strain evidence="10 11">AM30-4</strain>
    </source>
</reference>
<dbReference type="PANTHER" id="PTHR42878">
    <property type="entry name" value="TWO-COMPONENT HISTIDINE KINASE"/>
    <property type="match status" value="1"/>
</dbReference>
<keyword evidence="6 10" id="KW-0418">Kinase</keyword>
<dbReference type="InterPro" id="IPR050351">
    <property type="entry name" value="BphY/WalK/GraS-like"/>
</dbReference>
<dbReference type="Gene3D" id="3.30.565.10">
    <property type="entry name" value="Histidine kinase-like ATPase, C-terminal domain"/>
    <property type="match status" value="1"/>
</dbReference>
<dbReference type="InterPro" id="IPR003661">
    <property type="entry name" value="HisK_dim/P_dom"/>
</dbReference>
<keyword evidence="7" id="KW-0067">ATP-binding</keyword>
<evidence type="ECO:0000256" key="5">
    <source>
        <dbReference type="ARBA" id="ARBA00022741"/>
    </source>
</evidence>
<dbReference type="Gene3D" id="1.10.287.130">
    <property type="match status" value="1"/>
</dbReference>
<name>A0A3R6BU40_PARDI</name>
<dbReference type="EMBL" id="QSJN01000015">
    <property type="protein sequence ID" value="RHD71695.1"/>
    <property type="molecule type" value="Genomic_DNA"/>
</dbReference>
<keyword evidence="5" id="KW-0547">Nucleotide-binding</keyword>
<accession>A0A3R6BU40</accession>
<dbReference type="SMART" id="SM00388">
    <property type="entry name" value="HisKA"/>
    <property type="match status" value="1"/>
</dbReference>
<dbReference type="GO" id="GO:0030295">
    <property type="term" value="F:protein kinase activator activity"/>
    <property type="evidence" value="ECO:0007669"/>
    <property type="project" value="TreeGrafter"/>
</dbReference>
<dbReference type="AlphaFoldDB" id="A0A3R6BU40"/>
<dbReference type="PRINTS" id="PR00344">
    <property type="entry name" value="BCTRLSENSOR"/>
</dbReference>
<evidence type="ECO:0000256" key="4">
    <source>
        <dbReference type="ARBA" id="ARBA00022679"/>
    </source>
</evidence>
<evidence type="ECO:0000256" key="8">
    <source>
        <dbReference type="ARBA" id="ARBA00023012"/>
    </source>
</evidence>
<dbReference type="FunFam" id="3.30.565.10:FF:000006">
    <property type="entry name" value="Sensor histidine kinase WalK"/>
    <property type="match status" value="1"/>
</dbReference>
<dbReference type="InterPro" id="IPR036890">
    <property type="entry name" value="HATPase_C_sf"/>
</dbReference>
<dbReference type="GO" id="GO:0007234">
    <property type="term" value="P:osmosensory signaling via phosphorelay pathway"/>
    <property type="evidence" value="ECO:0007669"/>
    <property type="project" value="TreeGrafter"/>
</dbReference>
<dbReference type="EC" id="2.7.13.3" evidence="2"/>
<gene>
    <name evidence="10" type="ORF">DW782_18605</name>
</gene>
<keyword evidence="3" id="KW-0597">Phosphoprotein</keyword>
<evidence type="ECO:0000256" key="2">
    <source>
        <dbReference type="ARBA" id="ARBA00012438"/>
    </source>
</evidence>
<dbReference type="GO" id="GO:0005524">
    <property type="term" value="F:ATP binding"/>
    <property type="evidence" value="ECO:0007669"/>
    <property type="project" value="UniProtKB-KW"/>
</dbReference>
<evidence type="ECO:0000256" key="6">
    <source>
        <dbReference type="ARBA" id="ARBA00022777"/>
    </source>
</evidence>
<evidence type="ECO:0000256" key="3">
    <source>
        <dbReference type="ARBA" id="ARBA00022553"/>
    </source>
</evidence>
<dbReference type="CDD" id="cd00082">
    <property type="entry name" value="HisKA"/>
    <property type="match status" value="1"/>
</dbReference>
<protein>
    <recommendedName>
        <fullName evidence="2">histidine kinase</fullName>
        <ecNumber evidence="2">2.7.13.3</ecNumber>
    </recommendedName>
</protein>
<keyword evidence="8" id="KW-0902">Two-component regulatory system</keyword>
<evidence type="ECO:0000256" key="1">
    <source>
        <dbReference type="ARBA" id="ARBA00000085"/>
    </source>
</evidence>
<comment type="caution">
    <text evidence="10">The sequence shown here is derived from an EMBL/GenBank/DDBJ whole genome shotgun (WGS) entry which is preliminary data.</text>
</comment>
<dbReference type="Proteomes" id="UP000284660">
    <property type="component" value="Unassembled WGS sequence"/>
</dbReference>
<evidence type="ECO:0000256" key="7">
    <source>
        <dbReference type="ARBA" id="ARBA00022840"/>
    </source>
</evidence>
<dbReference type="SMART" id="SM00387">
    <property type="entry name" value="HATPase_c"/>
    <property type="match status" value="1"/>
</dbReference>
<dbReference type="InterPro" id="IPR004358">
    <property type="entry name" value="Sig_transdc_His_kin-like_C"/>
</dbReference>
<dbReference type="InterPro" id="IPR005467">
    <property type="entry name" value="His_kinase_dom"/>
</dbReference>
<evidence type="ECO:0000313" key="11">
    <source>
        <dbReference type="Proteomes" id="UP000284660"/>
    </source>
</evidence>
<dbReference type="PANTHER" id="PTHR42878:SF7">
    <property type="entry name" value="SENSOR HISTIDINE KINASE GLRK"/>
    <property type="match status" value="1"/>
</dbReference>
<feature type="domain" description="Histidine kinase" evidence="9">
    <location>
        <begin position="239"/>
        <end position="455"/>
    </location>
</feature>
<dbReference type="GO" id="GO:0000156">
    <property type="term" value="F:phosphorelay response regulator activity"/>
    <property type="evidence" value="ECO:0007669"/>
    <property type="project" value="TreeGrafter"/>
</dbReference>
<dbReference type="InterPro" id="IPR036097">
    <property type="entry name" value="HisK_dim/P_sf"/>
</dbReference>
<dbReference type="GO" id="GO:0000155">
    <property type="term" value="F:phosphorelay sensor kinase activity"/>
    <property type="evidence" value="ECO:0007669"/>
    <property type="project" value="InterPro"/>
</dbReference>
<organism evidence="10 11">
    <name type="scientific">Parabacteroides distasonis</name>
    <dbReference type="NCBI Taxonomy" id="823"/>
    <lineage>
        <taxon>Bacteria</taxon>
        <taxon>Pseudomonadati</taxon>
        <taxon>Bacteroidota</taxon>
        <taxon>Bacteroidia</taxon>
        <taxon>Bacteroidales</taxon>
        <taxon>Tannerellaceae</taxon>
        <taxon>Parabacteroides</taxon>
    </lineage>
</organism>
<sequence length="455" mass="52543">MKKFYYITLIAMTAITCIQIGYTNNLYNNYKKKEIIMINNHLLIAIDEELHLRKLVPKSTDKRLITYKRLEDMTPQERDSLLKITKPGDTINIDQARTQNIGTSVGEMIGQLRQDMAFSEGKPLNLDTLNHIFSDSIPPNLAYRIVQYDKDTLAIDSVGYSGKKSWNYVSELFPIGTKGHVFLQVKAAIPWFEFVWHQLWDLITSLCIMLVTFICLAIQLIEIKRQNELLRKRKATINGTIHDLKSPLNSVVTMLSWFKATENDPQKRKMIETGLSSVKHLVYTIESLLVIARKDEHRIVLNKTRVDVPKLVEKNKQELAFLYPEKYEHIHIINQLPEGFTVPADKMYIDNVIRNLLENALKYSDEEVEVTVTMETKEQILAVSVKDNGWGIAPQHQKKLFTQFYQVPRDEDKLRRGYGIGLAQAKYIIEEHQGEIKVSSEENKGSLFTFTVPLQ</sequence>
<dbReference type="InterPro" id="IPR003594">
    <property type="entry name" value="HATPase_dom"/>
</dbReference>
<dbReference type="SUPFAM" id="SSF47384">
    <property type="entry name" value="Homodimeric domain of signal transducing histidine kinase"/>
    <property type="match status" value="1"/>
</dbReference>